<organism evidence="3 4">
    <name type="scientific">Psychrobacter pasteurii</name>
    <dbReference type="NCBI Taxonomy" id="1945520"/>
    <lineage>
        <taxon>Bacteria</taxon>
        <taxon>Pseudomonadati</taxon>
        <taxon>Pseudomonadota</taxon>
        <taxon>Gammaproteobacteria</taxon>
        <taxon>Moraxellales</taxon>
        <taxon>Moraxellaceae</taxon>
        <taxon>Psychrobacter</taxon>
    </lineage>
</organism>
<proteinExistence type="predicted"/>
<protein>
    <recommendedName>
        <fullName evidence="5">Lipoprotein</fullName>
    </recommendedName>
</protein>
<dbReference type="PROSITE" id="PS51257">
    <property type="entry name" value="PROKAR_LIPOPROTEIN"/>
    <property type="match status" value="1"/>
</dbReference>
<dbReference type="Proteomes" id="UP000188169">
    <property type="component" value="Unassembled WGS sequence"/>
</dbReference>
<evidence type="ECO:0008006" key="5">
    <source>
        <dbReference type="Google" id="ProtNLM"/>
    </source>
</evidence>
<dbReference type="AlphaFoldDB" id="A0A1R4EDY9"/>
<dbReference type="EMBL" id="FUGD01000055">
    <property type="protein sequence ID" value="SJM36701.1"/>
    <property type="molecule type" value="Genomic_DNA"/>
</dbReference>
<keyword evidence="2" id="KW-0732">Signal</keyword>
<feature type="compositionally biased region" description="Polar residues" evidence="1">
    <location>
        <begin position="33"/>
        <end position="43"/>
    </location>
</feature>
<name>A0A1R4EDY9_9GAMM</name>
<keyword evidence="4" id="KW-1185">Reference proteome</keyword>
<feature type="chain" id="PRO_5012074138" description="Lipoprotein" evidence="2">
    <location>
        <begin position="24"/>
        <end position="212"/>
    </location>
</feature>
<gene>
    <name evidence="3" type="ORF">A1019T_00664</name>
</gene>
<feature type="signal peptide" evidence="2">
    <location>
        <begin position="1"/>
        <end position="23"/>
    </location>
</feature>
<reference evidence="4" key="1">
    <citation type="submission" date="2017-02" db="EMBL/GenBank/DDBJ databases">
        <authorList>
            <person name="Mornico D."/>
        </authorList>
    </citation>
    <scope>NUCLEOTIDE SEQUENCE [LARGE SCALE GENOMIC DNA]</scope>
</reference>
<sequence>MKLVSNISCLGLTALFLSLTGCATQQGLESSSQGKVSTMSSSQSKDKLGNKNKTDSVATQPQKKVFFFSSNEIKDISSAFKAGSCDLSNLNQQSQKYGLKNTWVNLYDRTPKPLSELNNQEKCFLAQSNELYAYGDDFYDESAQSLNKTWYKGNIPSDAKVATMRYLTPVALIPKCDPDLGRPVIIDYEKDEQGNVVRTILMNEDFDYGCVK</sequence>
<evidence type="ECO:0000256" key="1">
    <source>
        <dbReference type="SAM" id="MobiDB-lite"/>
    </source>
</evidence>
<feature type="compositionally biased region" description="Basic and acidic residues" evidence="1">
    <location>
        <begin position="44"/>
        <end position="54"/>
    </location>
</feature>
<accession>A0A1R4EDY9</accession>
<evidence type="ECO:0000256" key="2">
    <source>
        <dbReference type="SAM" id="SignalP"/>
    </source>
</evidence>
<evidence type="ECO:0000313" key="4">
    <source>
        <dbReference type="Proteomes" id="UP000188169"/>
    </source>
</evidence>
<dbReference type="STRING" id="1945520.A1019T_00664"/>
<dbReference type="RefSeq" id="WP_077448097.1">
    <property type="nucleotide sequence ID" value="NZ_FUGD01000055.1"/>
</dbReference>
<evidence type="ECO:0000313" key="3">
    <source>
        <dbReference type="EMBL" id="SJM36701.1"/>
    </source>
</evidence>
<feature type="region of interest" description="Disordered" evidence="1">
    <location>
        <begin position="33"/>
        <end position="57"/>
    </location>
</feature>
<dbReference type="OrthoDB" id="6657284at2"/>